<dbReference type="InterPro" id="IPR024079">
    <property type="entry name" value="MetalloPept_cat_dom_sf"/>
</dbReference>
<dbReference type="AlphaFoldDB" id="A0A940XAH0"/>
<feature type="domain" description="Phage head morphogenesis" evidence="1">
    <location>
        <begin position="94"/>
        <end position="168"/>
    </location>
</feature>
<dbReference type="RefSeq" id="WP_210667600.1">
    <property type="nucleotide sequence ID" value="NZ_JAGFBV010000031.1"/>
</dbReference>
<accession>A0A940XAH0</accession>
<organism evidence="2 3">
    <name type="scientific">Flavobacterium geliluteum</name>
    <dbReference type="NCBI Taxonomy" id="2816120"/>
    <lineage>
        <taxon>Bacteria</taxon>
        <taxon>Pseudomonadati</taxon>
        <taxon>Bacteroidota</taxon>
        <taxon>Flavobacteriia</taxon>
        <taxon>Flavobacteriales</taxon>
        <taxon>Flavobacteriaceae</taxon>
        <taxon>Flavobacterium</taxon>
    </lineage>
</organism>
<reference evidence="2 3" key="1">
    <citation type="submission" date="2021-03" db="EMBL/GenBank/DDBJ databases">
        <title>Flavobacterium Flabelliformis Sp. Nov. And Flavobacterium Geliluteum Sp. Nov., Two Novel Multidrug Resistant Psychrophilic Species Isolated From Antarctica.</title>
        <authorList>
            <person name="Kralova S."/>
            <person name="Busse H.J."/>
            <person name="Bezdicek M."/>
            <person name="Nykrynova M."/>
            <person name="Kroupova E."/>
            <person name="Krsek D."/>
            <person name="Sedlacek I."/>
        </authorList>
    </citation>
    <scope>NUCLEOTIDE SEQUENCE [LARGE SCALE GENOMIC DNA]</scope>
    <source>
        <strain evidence="2 3">P7388</strain>
    </source>
</reference>
<dbReference type="Pfam" id="PF04233">
    <property type="entry name" value="Phage_Mu_F"/>
    <property type="match status" value="1"/>
</dbReference>
<dbReference type="Gene3D" id="3.40.390.10">
    <property type="entry name" value="Collagenase (Catalytic Domain)"/>
    <property type="match status" value="1"/>
</dbReference>
<comment type="caution">
    <text evidence="2">The sequence shown here is derived from an EMBL/GenBank/DDBJ whole genome shotgun (WGS) entry which is preliminary data.</text>
</comment>
<protein>
    <recommendedName>
        <fullName evidence="1">Phage head morphogenesis domain-containing protein</fullName>
    </recommendedName>
</protein>
<gene>
    <name evidence="2" type="ORF">J3495_16290</name>
</gene>
<dbReference type="InterPro" id="IPR006528">
    <property type="entry name" value="Phage_head_morphogenesis_dom"/>
</dbReference>
<evidence type="ECO:0000313" key="3">
    <source>
        <dbReference type="Proteomes" id="UP000675047"/>
    </source>
</evidence>
<dbReference type="Proteomes" id="UP000675047">
    <property type="component" value="Unassembled WGS sequence"/>
</dbReference>
<dbReference type="GO" id="GO:0008237">
    <property type="term" value="F:metallopeptidase activity"/>
    <property type="evidence" value="ECO:0007669"/>
    <property type="project" value="InterPro"/>
</dbReference>
<evidence type="ECO:0000259" key="1">
    <source>
        <dbReference type="Pfam" id="PF04233"/>
    </source>
</evidence>
<dbReference type="EMBL" id="JAGFBV010000031">
    <property type="protein sequence ID" value="MBP4139636.1"/>
    <property type="molecule type" value="Genomic_DNA"/>
</dbReference>
<proteinExistence type="predicted"/>
<evidence type="ECO:0000313" key="2">
    <source>
        <dbReference type="EMBL" id="MBP4139636.1"/>
    </source>
</evidence>
<keyword evidence="3" id="KW-1185">Reference proteome</keyword>
<name>A0A940XAH0_9FLAO</name>
<sequence length="448" mass="51098">MHKKGNYKPEDLQTEKPYQKLIQSTFDAFDFAIKDNDMPEIMKTDLQNNARLFGSLKANAQLFEASKLLLKDDGRLKPFSEVSKDFDKLNANYNQNYLEAEYEFAVASSQAAAQWSNLGDRYNLQYRTAQDERVRASHQVLADITLPKEDPFWSMYYPPNGWRCRCVAVEVLKGKYDESNSETAISAGDKATTEIGKDGKNRLEIFRFNPGAQKVVFPPAHPYGKVKGAKEVQKQIKETENKFIPSGIDDYEKKTGIKVNNEIFTFLKEKTKFHNVSPDNVGTSGAFYHPDKNYVVIPIDKARLRSKWKAESVVYHEFGHASDWQYNLKSVKSVTDLMKKHRSILSRDNGYSEAETKAYNLGYKSQLNEDWDTVSKCGAVSDTIMALNSNYGQGHSKAYFKISGMSEAEFLAHAFENKFAGNDVFKNILPELYDDTIKLIEELKTKLK</sequence>